<reference evidence="2 3" key="1">
    <citation type="submission" date="2024-02" db="EMBL/GenBank/DDBJ databases">
        <title>The whole genome sequence of Pseudomonas benzopyrenica MLY92.</title>
        <authorList>
            <person name="Liu Y."/>
        </authorList>
    </citation>
    <scope>NUCLEOTIDE SEQUENCE [LARGE SCALE GENOMIC DNA]</scope>
    <source>
        <strain evidence="2 3">MLY92</strain>
    </source>
</reference>
<keyword evidence="3" id="KW-1185">Reference proteome</keyword>
<dbReference type="RefSeq" id="WP_338545177.1">
    <property type="nucleotide sequence ID" value="NZ_CP145723.1"/>
</dbReference>
<evidence type="ECO:0000256" key="1">
    <source>
        <dbReference type="SAM" id="SignalP"/>
    </source>
</evidence>
<protein>
    <submittedName>
        <fullName evidence="2">Porin</fullName>
    </submittedName>
</protein>
<dbReference type="EMBL" id="CP145723">
    <property type="protein sequence ID" value="WWM65955.1"/>
    <property type="molecule type" value="Genomic_DNA"/>
</dbReference>
<dbReference type="InterPro" id="IPR032638">
    <property type="entry name" value="Porin_5"/>
</dbReference>
<name>A0ABZ2FQL4_9PSED</name>
<organism evidence="2 3">
    <name type="scientific">Pseudomonas benzopyrenica</name>
    <dbReference type="NCBI Taxonomy" id="2993566"/>
    <lineage>
        <taxon>Bacteria</taxon>
        <taxon>Pseudomonadati</taxon>
        <taxon>Pseudomonadota</taxon>
        <taxon>Gammaproteobacteria</taxon>
        <taxon>Pseudomonadales</taxon>
        <taxon>Pseudomonadaceae</taxon>
        <taxon>Pseudomonas</taxon>
    </lineage>
</organism>
<dbReference type="Proteomes" id="UP001372714">
    <property type="component" value="Chromosome"/>
</dbReference>
<evidence type="ECO:0000313" key="3">
    <source>
        <dbReference type="Proteomes" id="UP001372714"/>
    </source>
</evidence>
<gene>
    <name evidence="2" type="ORF">V6W80_19895</name>
</gene>
<feature type="chain" id="PRO_5046135121" evidence="1">
    <location>
        <begin position="27"/>
        <end position="430"/>
    </location>
</feature>
<feature type="signal peptide" evidence="1">
    <location>
        <begin position="1"/>
        <end position="26"/>
    </location>
</feature>
<sequence length="430" mass="47362">MSVNPYRFTALFSGVLLATCSATASAAVDEKLLDMLKANGSITPAQYSELRGDLQQEQQARAAQVAQQQKTSDFEKKLAWAAKTQIKGDVRVRHESIDISGEPDNGRDRDRDRQRIRARLGAYSEINPQVNTGIRIATGGGDDARSTNQDLNNYFNKKQLWLDQAYIDYHPTAVPNLHLVGGKMGQQWVSTGDVIWDADINPEGLAGTYKYDLGGGAELFGSTGYYVLKDNVDGEGYEFKHDLRLYAGQLGSRFNLGDAAKLMVGGSVYAYDKEQDSACPTTGSVTAPCALAVNGNTTDRFQLYEGFAQLDLTKLWVPLSFYGQYVVNDKADDGEDTAWLLGAKTKLMQRVGLEYNYRDVQRNAVVGAFTDSDFGNGSTGARGHKLKLGYEIDKNFGVGLTYFLAESDTATRFRRDADVKTLQLDLEAKF</sequence>
<accession>A0ABZ2FQL4</accession>
<evidence type="ECO:0000313" key="2">
    <source>
        <dbReference type="EMBL" id="WWM65955.1"/>
    </source>
</evidence>
<dbReference type="SUPFAM" id="SSF56935">
    <property type="entry name" value="Porins"/>
    <property type="match status" value="1"/>
</dbReference>
<keyword evidence="1" id="KW-0732">Signal</keyword>
<proteinExistence type="predicted"/>
<dbReference type="Pfam" id="PF16930">
    <property type="entry name" value="Porin_5"/>
    <property type="match status" value="2"/>
</dbReference>